<dbReference type="GO" id="GO:0008081">
    <property type="term" value="F:phosphoric diester hydrolase activity"/>
    <property type="evidence" value="ECO:0007669"/>
    <property type="project" value="TreeGrafter"/>
</dbReference>
<keyword evidence="10" id="KW-1185">Reference proteome</keyword>
<feature type="binding site" evidence="6">
    <location>
        <position position="248"/>
    </location>
    <ligand>
        <name>Mg(2+)</name>
        <dbReference type="ChEBI" id="CHEBI:18420"/>
        <label>1</label>
    </ligand>
</feature>
<dbReference type="EMBL" id="QKOE01000001">
    <property type="protein sequence ID" value="PZA18194.1"/>
    <property type="molecule type" value="Genomic_DNA"/>
</dbReference>
<evidence type="ECO:0000256" key="2">
    <source>
        <dbReference type="ARBA" id="ARBA00022723"/>
    </source>
</evidence>
<dbReference type="Proteomes" id="UP000248259">
    <property type="component" value="Unassembled WGS sequence"/>
</dbReference>
<evidence type="ECO:0000313" key="9">
    <source>
        <dbReference type="EMBL" id="PZA18194.1"/>
    </source>
</evidence>
<protein>
    <submittedName>
        <fullName evidence="9">Exodeoxyribonuclease III</fullName>
    </submittedName>
</protein>
<name>A0A323V0H6_9RHOO</name>
<proteinExistence type="inferred from homology"/>
<dbReference type="Gene3D" id="3.60.10.10">
    <property type="entry name" value="Endonuclease/exonuclease/phosphatase"/>
    <property type="match status" value="1"/>
</dbReference>
<dbReference type="PANTHER" id="PTHR22748:SF6">
    <property type="entry name" value="DNA-(APURINIC OR APYRIMIDINIC SITE) ENDONUCLEASE"/>
    <property type="match status" value="1"/>
</dbReference>
<dbReference type="PROSITE" id="PS00726">
    <property type="entry name" value="AP_NUCLEASE_F1_1"/>
    <property type="match status" value="1"/>
</dbReference>
<reference evidence="9 10" key="1">
    <citation type="submission" date="2018-06" db="EMBL/GenBank/DDBJ databases">
        <title>Azoarcus communis strain SWub3 genome.</title>
        <authorList>
            <person name="Zorraquino Salvo V."/>
            <person name="Toubiana D."/>
            <person name="Blumwald E."/>
        </authorList>
    </citation>
    <scope>NUCLEOTIDE SEQUENCE [LARGE SCALE GENOMIC DNA]</scope>
    <source>
        <strain evidence="9 10">SWub3</strain>
    </source>
</reference>
<keyword evidence="6" id="KW-0464">Manganese</keyword>
<gene>
    <name evidence="9" type="primary">xth</name>
    <name evidence="9" type="ORF">DNK49_01240</name>
</gene>
<sequence length="262" mass="29493">MLRIISANLNGVRSATTKGFLDWLQTQHADVVCLQELKAQAADLSDAMRAPAGLQGWFHHAEKKGYSGVGLYSRHTPDRVIEGLGIADIDAEGRYLQLDFGNLSVISLYLPSGSSSDERQQAKFSFMDRFLPHLAALRQSGREVVICGDWNIAHREIDLKNWKGNQKNSGFLPEERAWLSRLFDEQGWIDVYRRLYPEAGEEGYTWWSNRGQAWAKNVGWRIDYQIATPGIAGKATSATVYKGERFSDHAPLIIDYDWSIGG</sequence>
<dbReference type="InterPro" id="IPR005135">
    <property type="entry name" value="Endo/exonuclease/phosphatase"/>
</dbReference>
<comment type="similarity">
    <text evidence="1">Belongs to the DNA repair enzymes AP/ExoA family.</text>
</comment>
<evidence type="ECO:0000256" key="5">
    <source>
        <dbReference type="PIRSR" id="PIRSR604808-1"/>
    </source>
</evidence>
<feature type="binding site" evidence="6">
    <location>
        <position position="36"/>
    </location>
    <ligand>
        <name>Mg(2+)</name>
        <dbReference type="ChEBI" id="CHEBI:18420"/>
        <label>1</label>
    </ligand>
</feature>
<feature type="binding site" evidence="6">
    <location>
        <position position="149"/>
    </location>
    <ligand>
        <name>Mg(2+)</name>
        <dbReference type="ChEBI" id="CHEBI:18420"/>
        <label>1</label>
    </ligand>
</feature>
<dbReference type="InterPro" id="IPR004808">
    <property type="entry name" value="AP_endonuc_1"/>
</dbReference>
<keyword evidence="4 6" id="KW-0460">Magnesium</keyword>
<evidence type="ECO:0000256" key="1">
    <source>
        <dbReference type="ARBA" id="ARBA00007092"/>
    </source>
</evidence>
<dbReference type="NCBIfam" id="TIGR00195">
    <property type="entry name" value="exoDNase_III"/>
    <property type="match status" value="1"/>
</dbReference>
<organism evidence="9 10">
    <name type="scientific">Parazoarcus communis SWub3 = DSM 12120</name>
    <dbReference type="NCBI Taxonomy" id="1121029"/>
    <lineage>
        <taxon>Bacteria</taxon>
        <taxon>Pseudomonadati</taxon>
        <taxon>Pseudomonadota</taxon>
        <taxon>Betaproteobacteria</taxon>
        <taxon>Rhodocyclales</taxon>
        <taxon>Zoogloeaceae</taxon>
        <taxon>Parazoarcus</taxon>
    </lineage>
</organism>
<dbReference type="GO" id="GO:0003677">
    <property type="term" value="F:DNA binding"/>
    <property type="evidence" value="ECO:0007669"/>
    <property type="project" value="InterPro"/>
</dbReference>
<dbReference type="Pfam" id="PF03372">
    <property type="entry name" value="Exo_endo_phos"/>
    <property type="match status" value="1"/>
</dbReference>
<feature type="active site" evidence="5">
    <location>
        <position position="109"/>
    </location>
</feature>
<evidence type="ECO:0000256" key="3">
    <source>
        <dbReference type="ARBA" id="ARBA00022801"/>
    </source>
</evidence>
<dbReference type="PROSITE" id="PS51435">
    <property type="entry name" value="AP_NUCLEASE_F1_4"/>
    <property type="match status" value="1"/>
</dbReference>
<comment type="cofactor">
    <cofactor evidence="6">
        <name>Mg(2+)</name>
        <dbReference type="ChEBI" id="CHEBI:18420"/>
    </cofactor>
    <cofactor evidence="6">
        <name>Mn(2+)</name>
        <dbReference type="ChEBI" id="CHEBI:29035"/>
    </cofactor>
    <text evidence="6">Probably binds two magnesium or manganese ions per subunit.</text>
</comment>
<dbReference type="AlphaFoldDB" id="A0A323V0H6"/>
<dbReference type="GO" id="GO:0046872">
    <property type="term" value="F:metal ion binding"/>
    <property type="evidence" value="ECO:0007669"/>
    <property type="project" value="UniProtKB-KW"/>
</dbReference>
<feature type="domain" description="Endonuclease/exonuclease/phosphatase" evidence="8">
    <location>
        <begin position="6"/>
        <end position="249"/>
    </location>
</feature>
<accession>A0A323V0H6</accession>
<comment type="caution">
    <text evidence="9">The sequence shown here is derived from an EMBL/GenBank/DDBJ whole genome shotgun (WGS) entry which is preliminary data.</text>
</comment>
<feature type="site" description="Interaction with DNA substrate" evidence="7">
    <location>
        <position position="249"/>
    </location>
</feature>
<dbReference type="InterPro" id="IPR036691">
    <property type="entry name" value="Endo/exonu/phosph_ase_sf"/>
</dbReference>
<evidence type="ECO:0000256" key="4">
    <source>
        <dbReference type="ARBA" id="ARBA00022842"/>
    </source>
</evidence>
<feature type="binding site" evidence="6">
    <location>
        <position position="8"/>
    </location>
    <ligand>
        <name>Mg(2+)</name>
        <dbReference type="ChEBI" id="CHEBI:18420"/>
        <label>1</label>
    </ligand>
</feature>
<dbReference type="CDD" id="cd10281">
    <property type="entry name" value="Nape_like_AP-endo"/>
    <property type="match status" value="1"/>
</dbReference>
<evidence type="ECO:0000256" key="7">
    <source>
        <dbReference type="PIRSR" id="PIRSR604808-3"/>
    </source>
</evidence>
<feature type="active site" description="Proton acceptor" evidence="5">
    <location>
        <position position="249"/>
    </location>
</feature>
<feature type="binding site" evidence="6">
    <location>
        <position position="249"/>
    </location>
    <ligand>
        <name>Mg(2+)</name>
        <dbReference type="ChEBI" id="CHEBI:18420"/>
        <label>1</label>
    </ligand>
</feature>
<feature type="active site" description="Proton donor/acceptor" evidence="5">
    <location>
        <position position="149"/>
    </location>
</feature>
<dbReference type="PANTHER" id="PTHR22748">
    <property type="entry name" value="AP ENDONUCLEASE"/>
    <property type="match status" value="1"/>
</dbReference>
<dbReference type="FunFam" id="3.60.10.10:FF:000026">
    <property type="entry name" value="Exodeoxyribonuclease III"/>
    <property type="match status" value="1"/>
</dbReference>
<dbReference type="OrthoDB" id="9803914at2"/>
<dbReference type="SUPFAM" id="SSF56219">
    <property type="entry name" value="DNase I-like"/>
    <property type="match status" value="1"/>
</dbReference>
<evidence type="ECO:0000313" key="10">
    <source>
        <dbReference type="Proteomes" id="UP000248259"/>
    </source>
</evidence>
<evidence type="ECO:0000256" key="6">
    <source>
        <dbReference type="PIRSR" id="PIRSR604808-2"/>
    </source>
</evidence>
<dbReference type="GO" id="GO:0006284">
    <property type="term" value="P:base-excision repair"/>
    <property type="evidence" value="ECO:0007669"/>
    <property type="project" value="TreeGrafter"/>
</dbReference>
<dbReference type="NCBIfam" id="TIGR00633">
    <property type="entry name" value="xth"/>
    <property type="match status" value="1"/>
</dbReference>
<dbReference type="InterPro" id="IPR020847">
    <property type="entry name" value="AP_endonuclease_F1_BS"/>
</dbReference>
<keyword evidence="2 6" id="KW-0479">Metal-binding</keyword>
<dbReference type="RefSeq" id="WP_110522495.1">
    <property type="nucleotide sequence ID" value="NZ_QKOE01000001.1"/>
</dbReference>
<feature type="site" description="Transition state stabilizer" evidence="7">
    <location>
        <position position="151"/>
    </location>
</feature>
<keyword evidence="3" id="KW-0378">Hydrolase</keyword>
<feature type="site" description="Important for catalytic activity" evidence="7">
    <location>
        <position position="223"/>
    </location>
</feature>
<dbReference type="GO" id="GO:0003906">
    <property type="term" value="F:DNA-(apurinic or apyrimidinic site) endonuclease activity"/>
    <property type="evidence" value="ECO:0007669"/>
    <property type="project" value="TreeGrafter"/>
</dbReference>
<dbReference type="GO" id="GO:0008311">
    <property type="term" value="F:double-stranded DNA 3'-5' DNA exonuclease activity"/>
    <property type="evidence" value="ECO:0007669"/>
    <property type="project" value="TreeGrafter"/>
</dbReference>
<feature type="binding site" evidence="6">
    <location>
        <position position="151"/>
    </location>
    <ligand>
        <name>Mg(2+)</name>
        <dbReference type="ChEBI" id="CHEBI:18420"/>
        <label>1</label>
    </ligand>
</feature>
<evidence type="ECO:0000259" key="8">
    <source>
        <dbReference type="Pfam" id="PF03372"/>
    </source>
</evidence>